<evidence type="ECO:0000313" key="2">
    <source>
        <dbReference type="EMBL" id="SDP70859.1"/>
    </source>
</evidence>
<feature type="transmembrane region" description="Helical" evidence="1">
    <location>
        <begin position="214"/>
        <end position="239"/>
    </location>
</feature>
<dbReference type="STRING" id="91360.SAMN05660330_03766"/>
<evidence type="ECO:0000256" key="1">
    <source>
        <dbReference type="SAM" id="Phobius"/>
    </source>
</evidence>
<sequence>MRKIDRIDYFYFLIVIIYAAMAVPATKSMVRPEGGGLVAYIIPWGLTFFMAIKHRVNFINNKLIYVVAVYGIWVILQTYKYSCFYDGSAIFFGNILIAYILIKIYDIRMFTMYEQIVVALSVLAIFGWILQTTTPLPFTAFMRATSVYDFGPDSTLEASNLFFSLSNFKLNVESILPRNAGFSWEAGRYASMVIFAMFFNLVRYRFRIKRNWAFWILCLALLTTQSTTGFGAFLFLIYVAIQNWKVKFKSIYKVIIIVPLLIGTVSLPFVGEKISDLWFSDVNMARLIEIAKYHEAAGDLERSIVPQRFDSLALHLMNIKDDPLLGYGIAPDNSFVRSEISSILSPTGGIITNFAQFGILLGLWAFYQLYLSSRFFSQLYNYKGTWALGVIFALLSVSYSFWFVPFFSSMWMFFLFKKRDSLCLKQC</sequence>
<feature type="transmembrane region" description="Helical" evidence="1">
    <location>
        <begin position="87"/>
        <end position="105"/>
    </location>
</feature>
<proteinExistence type="predicted"/>
<dbReference type="OrthoDB" id="834927at2"/>
<gene>
    <name evidence="2" type="ORF">SAMN05660330_03766</name>
</gene>
<feature type="transmembrane region" description="Helical" evidence="1">
    <location>
        <begin position="186"/>
        <end position="202"/>
    </location>
</feature>
<keyword evidence="1" id="KW-1133">Transmembrane helix</keyword>
<organism evidence="2 3">
    <name type="scientific">Desulforhopalus singaporensis</name>
    <dbReference type="NCBI Taxonomy" id="91360"/>
    <lineage>
        <taxon>Bacteria</taxon>
        <taxon>Pseudomonadati</taxon>
        <taxon>Thermodesulfobacteriota</taxon>
        <taxon>Desulfobulbia</taxon>
        <taxon>Desulfobulbales</taxon>
        <taxon>Desulfocapsaceae</taxon>
        <taxon>Desulforhopalus</taxon>
    </lineage>
</organism>
<name>A0A1H0UX68_9BACT</name>
<feature type="transmembrane region" description="Helical" evidence="1">
    <location>
        <begin position="63"/>
        <end position="81"/>
    </location>
</feature>
<feature type="transmembrane region" description="Helical" evidence="1">
    <location>
        <begin position="343"/>
        <end position="366"/>
    </location>
</feature>
<keyword evidence="1" id="KW-0812">Transmembrane</keyword>
<feature type="transmembrane region" description="Helical" evidence="1">
    <location>
        <begin position="251"/>
        <end position="270"/>
    </location>
</feature>
<dbReference type="RefSeq" id="WP_092225652.1">
    <property type="nucleotide sequence ID" value="NZ_FNJI01000037.1"/>
</dbReference>
<feature type="transmembrane region" description="Helical" evidence="1">
    <location>
        <begin position="37"/>
        <end position="56"/>
    </location>
</feature>
<reference evidence="2 3" key="1">
    <citation type="submission" date="2016-10" db="EMBL/GenBank/DDBJ databases">
        <authorList>
            <person name="de Groot N.N."/>
        </authorList>
    </citation>
    <scope>NUCLEOTIDE SEQUENCE [LARGE SCALE GENOMIC DNA]</scope>
    <source>
        <strain evidence="2 3">DSM 12130</strain>
    </source>
</reference>
<keyword evidence="1" id="KW-0472">Membrane</keyword>
<protein>
    <recommendedName>
        <fullName evidence="4">O-antigen ligase like membrane protein</fullName>
    </recommendedName>
</protein>
<dbReference type="Proteomes" id="UP000199073">
    <property type="component" value="Unassembled WGS sequence"/>
</dbReference>
<feature type="transmembrane region" description="Helical" evidence="1">
    <location>
        <begin position="7"/>
        <end position="25"/>
    </location>
</feature>
<accession>A0A1H0UX68</accession>
<feature type="transmembrane region" description="Helical" evidence="1">
    <location>
        <begin position="386"/>
        <end position="416"/>
    </location>
</feature>
<evidence type="ECO:0000313" key="3">
    <source>
        <dbReference type="Proteomes" id="UP000199073"/>
    </source>
</evidence>
<keyword evidence="3" id="KW-1185">Reference proteome</keyword>
<dbReference type="EMBL" id="FNJI01000037">
    <property type="protein sequence ID" value="SDP70859.1"/>
    <property type="molecule type" value="Genomic_DNA"/>
</dbReference>
<evidence type="ECO:0008006" key="4">
    <source>
        <dbReference type="Google" id="ProtNLM"/>
    </source>
</evidence>
<dbReference type="AlphaFoldDB" id="A0A1H0UX68"/>
<feature type="transmembrane region" description="Helical" evidence="1">
    <location>
        <begin position="112"/>
        <end position="130"/>
    </location>
</feature>